<reference evidence="1" key="1">
    <citation type="journal article" date="2021" name="Proc. Natl. Acad. Sci. U.S.A.">
        <title>A Catalog of Tens of Thousands of Viruses from Human Metagenomes Reveals Hidden Associations with Chronic Diseases.</title>
        <authorList>
            <person name="Tisza M.J."/>
            <person name="Buck C.B."/>
        </authorList>
    </citation>
    <scope>NUCLEOTIDE SEQUENCE</scope>
    <source>
        <strain evidence="1">Ctfza2</strain>
    </source>
</reference>
<evidence type="ECO:0000313" key="1">
    <source>
        <dbReference type="EMBL" id="DAF99319.1"/>
    </source>
</evidence>
<dbReference type="EMBL" id="BK016163">
    <property type="protein sequence ID" value="DAF99319.1"/>
    <property type="molecule type" value="Genomic_DNA"/>
</dbReference>
<accession>A0A8S5UXV5</accession>
<name>A0A8S5UXV5_9CAUD</name>
<proteinExistence type="predicted"/>
<sequence length="131" mass="15549">MYTLRQNALFTDEIELQKNDGTSEILKIKIDIRPELVKKYRELQVRFVDLQKRSNSNPGDLKIVEDIGKAVVDVFCLLFGDENAKKIIEFYSNDFQQMAYNLFPYIQNVLVPKFQEVARQRKQAFKRRAWK</sequence>
<organism evidence="1">
    <name type="scientific">Siphoviridae sp. ctfza2</name>
    <dbReference type="NCBI Taxonomy" id="2825599"/>
    <lineage>
        <taxon>Viruses</taxon>
        <taxon>Duplodnaviria</taxon>
        <taxon>Heunggongvirae</taxon>
        <taxon>Uroviricota</taxon>
        <taxon>Caudoviricetes</taxon>
    </lineage>
</organism>
<protein>
    <submittedName>
        <fullName evidence="1">Tail assembly chaperone</fullName>
    </submittedName>
</protein>